<evidence type="ECO:0000256" key="4">
    <source>
        <dbReference type="ARBA" id="ARBA00023027"/>
    </source>
</evidence>
<dbReference type="GO" id="GO:0016616">
    <property type="term" value="F:oxidoreductase activity, acting on the CH-OH group of donors, NAD or NADP as acceptor"/>
    <property type="evidence" value="ECO:0007669"/>
    <property type="project" value="InterPro"/>
</dbReference>
<dbReference type="Proteomes" id="UP000650081">
    <property type="component" value="Unassembled WGS sequence"/>
</dbReference>
<proteinExistence type="inferred from homology"/>
<dbReference type="InterPro" id="IPR006139">
    <property type="entry name" value="D-isomer_2_OHA_DH_cat_dom"/>
</dbReference>
<evidence type="ECO:0000256" key="5">
    <source>
        <dbReference type="RuleBase" id="RU003719"/>
    </source>
</evidence>
<dbReference type="PANTHER" id="PTHR42789:SF1">
    <property type="entry name" value="D-ISOMER SPECIFIC 2-HYDROXYACID DEHYDROGENASE FAMILY PROTEIN (AFU_ORTHOLOGUE AFUA_6G10090)"/>
    <property type="match status" value="1"/>
</dbReference>
<evidence type="ECO:0000259" key="7">
    <source>
        <dbReference type="Pfam" id="PF02826"/>
    </source>
</evidence>
<keyword evidence="3 5" id="KW-0560">Oxidoreductase</keyword>
<dbReference type="GO" id="GO:0051287">
    <property type="term" value="F:NAD binding"/>
    <property type="evidence" value="ECO:0007669"/>
    <property type="project" value="InterPro"/>
</dbReference>
<evidence type="ECO:0000256" key="1">
    <source>
        <dbReference type="ARBA" id="ARBA00005854"/>
    </source>
</evidence>
<dbReference type="SUPFAM" id="SSF52283">
    <property type="entry name" value="Formate/glycerate dehydrogenase catalytic domain-like"/>
    <property type="match status" value="1"/>
</dbReference>
<dbReference type="PROSITE" id="PS00065">
    <property type="entry name" value="D_2_HYDROXYACID_DH_1"/>
    <property type="match status" value="1"/>
</dbReference>
<keyword evidence="4" id="KW-0520">NAD</keyword>
<accession>A0A923T762</accession>
<comment type="similarity">
    <text evidence="1 5">Belongs to the D-isomer specific 2-hydroxyacid dehydrogenase family.</text>
</comment>
<keyword evidence="2" id="KW-0028">Amino-acid biosynthesis</keyword>
<dbReference type="RefSeq" id="WP_187466236.1">
    <property type="nucleotide sequence ID" value="NZ_JACSIT010000091.1"/>
</dbReference>
<dbReference type="AlphaFoldDB" id="A0A923T762"/>
<dbReference type="InterPro" id="IPR006140">
    <property type="entry name" value="D-isomer_DH_NAD-bd"/>
</dbReference>
<evidence type="ECO:0000256" key="3">
    <source>
        <dbReference type="ARBA" id="ARBA00023002"/>
    </source>
</evidence>
<evidence type="ECO:0000256" key="2">
    <source>
        <dbReference type="ARBA" id="ARBA00022605"/>
    </source>
</evidence>
<feature type="domain" description="D-isomer specific 2-hydroxyacid dehydrogenase NAD-binding" evidence="7">
    <location>
        <begin position="111"/>
        <end position="289"/>
    </location>
</feature>
<dbReference type="PANTHER" id="PTHR42789">
    <property type="entry name" value="D-ISOMER SPECIFIC 2-HYDROXYACID DEHYDROGENASE FAMILY PROTEIN (AFU_ORTHOLOGUE AFUA_6G10090)"/>
    <property type="match status" value="1"/>
</dbReference>
<dbReference type="Pfam" id="PF02826">
    <property type="entry name" value="2-Hacid_dh_C"/>
    <property type="match status" value="1"/>
</dbReference>
<sequence>MKILIAEPQDFSPSVVAWLRERAEVDLRAIGPEEVAEALRSYDVFWFRLAFHLDATVLRPGLRCRIIATPVTGIDHIDEVRCAQLGIRIVCLRGEREFLKTIRATAELTIGILLSLLRHLSAASASVRAGTWDRDAFRGRELYGKTAGIVGCGRLGGIVATYLLAMGMRVLTYDPDPLAEIPPGVERLTTLAAVLAQSDVISLHVNYHPGNRGMLGTTALAQCKPGAVLVNTSRGGLIDEAALLAALQSGHLAGAALDVVDAERTVTASHPLVSYARENANLLLVPHIGGNTYESFTRTEQFIAERVVAAWADLPQNNS</sequence>
<dbReference type="Pfam" id="PF00389">
    <property type="entry name" value="2-Hacid_dh"/>
    <property type="match status" value="1"/>
</dbReference>
<protein>
    <recommendedName>
        <fullName evidence="10">Hydroxyacid dehydrogenase</fullName>
    </recommendedName>
</protein>
<reference evidence="8" key="1">
    <citation type="submission" date="2020-08" db="EMBL/GenBank/DDBJ databases">
        <title>Lewinella bacteria from marine environments.</title>
        <authorList>
            <person name="Zhong Y."/>
        </authorList>
    </citation>
    <scope>NUCLEOTIDE SEQUENCE</scope>
    <source>
        <strain evidence="8">KCTC 42187</strain>
    </source>
</reference>
<name>A0A923T762_9BACT</name>
<dbReference type="InterPro" id="IPR050857">
    <property type="entry name" value="D-2-hydroxyacid_DH"/>
</dbReference>
<keyword evidence="9" id="KW-1185">Reference proteome</keyword>
<gene>
    <name evidence="8" type="ORF">H9S92_08255</name>
</gene>
<dbReference type="InterPro" id="IPR029753">
    <property type="entry name" value="D-isomer_DH_CS"/>
</dbReference>
<evidence type="ECO:0008006" key="10">
    <source>
        <dbReference type="Google" id="ProtNLM"/>
    </source>
</evidence>
<feature type="domain" description="D-isomer specific 2-hydroxyacid dehydrogenase catalytic" evidence="6">
    <location>
        <begin position="11"/>
        <end position="313"/>
    </location>
</feature>
<comment type="caution">
    <text evidence="8">The sequence shown here is derived from an EMBL/GenBank/DDBJ whole genome shotgun (WGS) entry which is preliminary data.</text>
</comment>
<evidence type="ECO:0000313" key="9">
    <source>
        <dbReference type="Proteomes" id="UP000650081"/>
    </source>
</evidence>
<dbReference type="Gene3D" id="3.40.50.720">
    <property type="entry name" value="NAD(P)-binding Rossmann-like Domain"/>
    <property type="match status" value="2"/>
</dbReference>
<dbReference type="InterPro" id="IPR029752">
    <property type="entry name" value="D-isomer_DH_CS1"/>
</dbReference>
<evidence type="ECO:0000313" key="8">
    <source>
        <dbReference type="EMBL" id="MBC6994150.1"/>
    </source>
</evidence>
<dbReference type="PROSITE" id="PS00671">
    <property type="entry name" value="D_2_HYDROXYACID_DH_3"/>
    <property type="match status" value="1"/>
</dbReference>
<organism evidence="8 9">
    <name type="scientific">Neolewinella lacunae</name>
    <dbReference type="NCBI Taxonomy" id="1517758"/>
    <lineage>
        <taxon>Bacteria</taxon>
        <taxon>Pseudomonadati</taxon>
        <taxon>Bacteroidota</taxon>
        <taxon>Saprospiria</taxon>
        <taxon>Saprospirales</taxon>
        <taxon>Lewinellaceae</taxon>
        <taxon>Neolewinella</taxon>
    </lineage>
</organism>
<dbReference type="SUPFAM" id="SSF51735">
    <property type="entry name" value="NAD(P)-binding Rossmann-fold domains"/>
    <property type="match status" value="1"/>
</dbReference>
<dbReference type="GO" id="GO:0008652">
    <property type="term" value="P:amino acid biosynthetic process"/>
    <property type="evidence" value="ECO:0007669"/>
    <property type="project" value="UniProtKB-KW"/>
</dbReference>
<dbReference type="InterPro" id="IPR036291">
    <property type="entry name" value="NAD(P)-bd_dom_sf"/>
</dbReference>
<evidence type="ECO:0000259" key="6">
    <source>
        <dbReference type="Pfam" id="PF00389"/>
    </source>
</evidence>
<dbReference type="EMBL" id="JACSIT010000091">
    <property type="protein sequence ID" value="MBC6994150.1"/>
    <property type="molecule type" value="Genomic_DNA"/>
</dbReference>